<accession>A0A4V6AMN8</accession>
<dbReference type="PROSITE" id="PS50837">
    <property type="entry name" value="NACHT"/>
    <property type="match status" value="1"/>
</dbReference>
<sequence length="1802" mass="203707">MGYDQTSPRSPPLFLSLHLSLSLRLRAVLTSTDNNGCTSSECTVGRAAYFSRIRLEVNAEFHRITTVNLEAKFMFKLDHYTPKLLAIFQAKKGAAAERHRAEMNILLQSGISIDKTREVVIRCLIDHLGEDVGALIKEFETSDDSAVNVEEELGAEMMALYLVRSENGQIRDVGIVIEGSIVLNHLGDLSRACCCLLGLTYALDLKYPQTLKYTFEVFQKMLVEVDAGNLSTKSVRCRVITRLCNDIYRKIAVTFFFSVVRCMQEDSRSDVSNHILKILVVHGADEDPVDVRLCLSQSIPALMQSVKVFGYFSGYKVNVNQTEALDINHCIPTAIKNATDFHWPAEGAVCSEVTDVTKRDGETVTLHINKTVQPNHNCLWSIVPNTPITIVTSGEVLHVNGTGFEKRVHTHVETGSITISNLTINDSRIFLAQVLTKTGILEQRFNLSVHENSLIPLNVLKGDNITLDPGLEKLQKEHNVMWTQGPDFSGKLIAQWKNFNTVIEESFKDVLQLNQQTGSITLLRVTEIYAGYYCVKMLLGTEPHILRQYLITVFGPVSVPHISRTQINITTHSPNDVNCCLHCSVESGPGVTLSWYSGEKKINQTSSSDISTNLTLPLVIQDQDEGNYSCVAENPMAGTATTAEKAEDPEMKSSEDRDLPMKEHSLLEDRGDPHKNTRERDKRTKKGRRTRKLSGCGVGPADMDGNQIIESVKQKLKAHLREKFTCIYEGMSASQSRLENVFTRLYITEQTQECGLKTHEILEHFKLPDEKSPFSKLEYEEITCLNIFKPRTNIPQQQSKKDSSIKRVMTKGIAGIGKTVAVQNFTLNWAEGKSNQHIDFIFVLPFRELNMLKEGEYNLLQLLLHFYPELRLLKDIQQLDSKQVLFIFDGLDESRFPLDFEGGMIVSDIVQPSTVDVLLTNLIKGNLLPNALLWVTSRPAAVSQIPSKYVDQMTEVQGFTDQQREEYFKKKFSSVIQAKEIISRLKGMISFYFMGHIPIFCWITAEVFKEEWSDQRCQRIATMTELYIQYLLIQTQRTTQKYGKKSRKAKKKTSESGNAAMLLNLSKLAFEQLQKGNIIFYEEDLQECDIDVNKASMFCGFCSEILKQERGLYQKKMFSFVHLSFQEFLAALYMFHCCVTKNISILKSFLDVDPTDLSLLELQRRVVDKALQSEKGQLDLFLCFFLGLSLESNQTMLQHLLPQTKSSSNTVEEMKKYLKNFQPGNIPQERCMNLFLCKFELKEERFQDDIRMYLDSGVRLSPIDCSVLSTMLQISGELLDELDLTKCYTPAVGVEKLLLLMKHCKKAALKSCHLSNALAILLSTLQSSDSHLRELHLVCLSNASIPIPDILFVALGSPDCKLETLRLSGFALNFKCCHTLVSILQLKQSSLRVLDLTDCVYSYPQDYSGYFSQETKKMEKYEDVNDELSLLSIIPAALIGPVCKLVELSMPGCYLKSKCCQVFASVLCSDSQLRQLDLSRNDLQDLGVQLLSVGLGSSKCRLETLSVDHDEEHWVYPQLLNKSLVADSISVVHITDDGMTVIKPREITDTHVVVDTPHLSAYGIVWDLIKRFNDFMTTPINAQILLFLRSLYRGGQLILSVILLPGNVPLQEVKAQYEECEYIKAPSSCLLHKAQQYSLHSNPEDCEIQPDTFQFFANYGPNYHPSFEIIVTTNAVVTLIVKDLEKTHAWKYKLHVPDIFPQTPPAEKPKLVNTSAEGKLRNIRAHFIARVSDPVLDKMLDDLQSLEVLNEYECEAVRPLPRQDKARELIDMVHRKGTEASAAMIAVFLSSDPYLCRDLRLT</sequence>
<keyword evidence="6" id="KW-0399">Innate immunity</keyword>
<dbReference type="InterPro" id="IPR041267">
    <property type="entry name" value="NLRP_HD2"/>
</dbReference>
<dbReference type="Proteomes" id="UP000298787">
    <property type="component" value="Chromosome 3"/>
</dbReference>
<feature type="domain" description="FIIND" evidence="20">
    <location>
        <begin position="1424"/>
        <end position="1708"/>
    </location>
</feature>
<evidence type="ECO:0000256" key="8">
    <source>
        <dbReference type="ARBA" id="ARBA00022737"/>
    </source>
</evidence>
<feature type="compositionally biased region" description="Basic and acidic residues" evidence="15">
    <location>
        <begin position="644"/>
        <end position="682"/>
    </location>
</feature>
<evidence type="ECO:0000259" key="20">
    <source>
        <dbReference type="PROSITE" id="PS51830"/>
    </source>
</evidence>
<dbReference type="Pfam" id="PF00619">
    <property type="entry name" value="CARD"/>
    <property type="match status" value="1"/>
</dbReference>
<keyword evidence="13" id="KW-0564">Palmitate</keyword>
<feature type="domain" description="Ig-like" evidence="18">
    <location>
        <begin position="560"/>
        <end position="646"/>
    </location>
</feature>
<dbReference type="Gene3D" id="1.10.533.10">
    <property type="entry name" value="Death Domain, Fas"/>
    <property type="match status" value="1"/>
</dbReference>
<dbReference type="Pfam" id="PF17779">
    <property type="entry name" value="WHD_NOD2"/>
    <property type="match status" value="1"/>
</dbReference>
<dbReference type="GO" id="GO:0005524">
    <property type="term" value="F:ATP binding"/>
    <property type="evidence" value="ECO:0007669"/>
    <property type="project" value="UniProtKB-KW"/>
</dbReference>
<evidence type="ECO:0000256" key="5">
    <source>
        <dbReference type="ARBA" id="ARBA00022490"/>
    </source>
</evidence>
<dbReference type="Gene3D" id="3.80.10.10">
    <property type="entry name" value="Ribonuclease Inhibitor"/>
    <property type="match status" value="2"/>
</dbReference>
<dbReference type="GO" id="GO:0045087">
    <property type="term" value="P:innate immune response"/>
    <property type="evidence" value="ECO:0007669"/>
    <property type="project" value="UniProtKB-KW"/>
</dbReference>
<comment type="subcellular location">
    <subcellularLocation>
        <location evidence="1">Cell membrane</location>
    </subcellularLocation>
    <subcellularLocation>
        <location evidence="2">Cytoplasm</location>
        <location evidence="2">Cytosol</location>
    </subcellularLocation>
</comment>
<keyword evidence="22" id="KW-1185">Reference proteome</keyword>
<dbReference type="InterPro" id="IPR013783">
    <property type="entry name" value="Ig-like_fold"/>
</dbReference>
<feature type="region of interest" description="Disordered" evidence="15">
    <location>
        <begin position="638"/>
        <end position="699"/>
    </location>
</feature>
<keyword evidence="10" id="KW-0067">ATP-binding</keyword>
<dbReference type="InterPro" id="IPR051261">
    <property type="entry name" value="NLR"/>
</dbReference>
<dbReference type="PANTHER" id="PTHR24106">
    <property type="entry name" value="NACHT, LRR AND CARD DOMAINS-CONTAINING"/>
    <property type="match status" value="1"/>
</dbReference>
<evidence type="ECO:0000256" key="14">
    <source>
        <dbReference type="ARBA" id="ARBA00023288"/>
    </source>
</evidence>
<dbReference type="PROSITE" id="PS50835">
    <property type="entry name" value="IG_LIKE"/>
    <property type="match status" value="1"/>
</dbReference>
<keyword evidence="8" id="KW-0677">Repeat</keyword>
<evidence type="ECO:0000259" key="17">
    <source>
        <dbReference type="PROSITE" id="PS50209"/>
    </source>
</evidence>
<evidence type="ECO:0000256" key="6">
    <source>
        <dbReference type="ARBA" id="ARBA00022588"/>
    </source>
</evidence>
<dbReference type="Gene3D" id="3.40.50.300">
    <property type="entry name" value="P-loop containing nucleotide triphosphate hydrolases"/>
    <property type="match status" value="1"/>
</dbReference>
<dbReference type="Pfam" id="PF23679">
    <property type="entry name" value="UPA-FIIND"/>
    <property type="match status" value="1"/>
</dbReference>
<evidence type="ECO:0000256" key="9">
    <source>
        <dbReference type="ARBA" id="ARBA00022741"/>
    </source>
</evidence>
<keyword evidence="5" id="KW-0963">Cytoplasm</keyword>
<evidence type="ECO:0000259" key="18">
    <source>
        <dbReference type="PROSITE" id="PS50835"/>
    </source>
</evidence>
<dbReference type="InterPro" id="IPR041075">
    <property type="entry name" value="NOD1/2_WH"/>
</dbReference>
<feature type="domain" description="CARD" evidence="17">
    <location>
        <begin position="1712"/>
        <end position="1802"/>
    </location>
</feature>
<evidence type="ECO:0000256" key="12">
    <source>
        <dbReference type="ARBA" id="ARBA00023136"/>
    </source>
</evidence>
<evidence type="ECO:0000256" key="15">
    <source>
        <dbReference type="SAM" id="MobiDB-lite"/>
    </source>
</evidence>
<evidence type="ECO:0000256" key="3">
    <source>
        <dbReference type="ARBA" id="ARBA00008665"/>
    </source>
</evidence>
<dbReference type="Pfam" id="PF05729">
    <property type="entry name" value="NACHT"/>
    <property type="match status" value="1"/>
</dbReference>
<keyword evidence="4" id="KW-1003">Cell membrane</keyword>
<dbReference type="EMBL" id="CM014080">
    <property type="protein sequence ID" value="TKS69342.1"/>
    <property type="molecule type" value="Genomic_DNA"/>
</dbReference>
<evidence type="ECO:0000256" key="16">
    <source>
        <dbReference type="SAM" id="SignalP"/>
    </source>
</evidence>
<evidence type="ECO:0000256" key="11">
    <source>
        <dbReference type="ARBA" id="ARBA00022859"/>
    </source>
</evidence>
<keyword evidence="7" id="KW-0433">Leucine-rich repeat</keyword>
<feature type="compositionally biased region" description="Basic residues" evidence="15">
    <location>
        <begin position="683"/>
        <end position="692"/>
    </location>
</feature>
<reference evidence="21 22" key="1">
    <citation type="submission" date="2019-01" db="EMBL/GenBank/DDBJ databases">
        <title>Genome Assembly of Collichthys lucidus.</title>
        <authorList>
            <person name="Cai M."/>
            <person name="Xiao S."/>
        </authorList>
    </citation>
    <scope>NUCLEOTIDE SEQUENCE [LARGE SCALE GENOMIC DNA]</scope>
    <source>
        <strain evidence="21">JT15FE1705JMU</strain>
        <tissue evidence="21">Muscle</tissue>
    </source>
</reference>
<keyword evidence="11" id="KW-0391">Immunity</keyword>
<evidence type="ECO:0000256" key="2">
    <source>
        <dbReference type="ARBA" id="ARBA00004514"/>
    </source>
</evidence>
<dbReference type="InterPro" id="IPR007110">
    <property type="entry name" value="Ig-like_dom"/>
</dbReference>
<dbReference type="Pfam" id="PF17776">
    <property type="entry name" value="NLRC4_HD2"/>
    <property type="match status" value="1"/>
</dbReference>
<keyword evidence="12" id="KW-0472">Membrane</keyword>
<dbReference type="InterPro" id="IPR025307">
    <property type="entry name" value="FIIND_dom"/>
</dbReference>
<dbReference type="CDD" id="cd00096">
    <property type="entry name" value="Ig"/>
    <property type="match status" value="1"/>
</dbReference>
<feature type="signal peptide" evidence="16">
    <location>
        <begin position="1"/>
        <end position="27"/>
    </location>
</feature>
<dbReference type="SUPFAM" id="SSF52047">
    <property type="entry name" value="RNI-like"/>
    <property type="match status" value="1"/>
</dbReference>
<dbReference type="InterPro" id="IPR027417">
    <property type="entry name" value="P-loop_NTPase"/>
</dbReference>
<organism evidence="21 22">
    <name type="scientific">Collichthys lucidus</name>
    <name type="common">Big head croaker</name>
    <name type="synonym">Sciaena lucida</name>
    <dbReference type="NCBI Taxonomy" id="240159"/>
    <lineage>
        <taxon>Eukaryota</taxon>
        <taxon>Metazoa</taxon>
        <taxon>Chordata</taxon>
        <taxon>Craniata</taxon>
        <taxon>Vertebrata</taxon>
        <taxon>Euteleostomi</taxon>
        <taxon>Actinopterygii</taxon>
        <taxon>Neopterygii</taxon>
        <taxon>Teleostei</taxon>
        <taxon>Neoteleostei</taxon>
        <taxon>Acanthomorphata</taxon>
        <taxon>Eupercaria</taxon>
        <taxon>Sciaenidae</taxon>
        <taxon>Collichthys</taxon>
    </lineage>
</organism>
<evidence type="ECO:0000256" key="13">
    <source>
        <dbReference type="ARBA" id="ARBA00023139"/>
    </source>
</evidence>
<protein>
    <submittedName>
        <fullName evidence="21">NLR family CARD domain-containing protein 3 CARD15-like protein</fullName>
    </submittedName>
</protein>
<dbReference type="Pfam" id="PF13553">
    <property type="entry name" value="FIIND"/>
    <property type="match status" value="1"/>
</dbReference>
<dbReference type="SUPFAM" id="SSF47986">
    <property type="entry name" value="DEATH domain"/>
    <property type="match status" value="1"/>
</dbReference>
<proteinExistence type="inferred from homology"/>
<dbReference type="SUPFAM" id="SSF48726">
    <property type="entry name" value="Immunoglobulin"/>
    <property type="match status" value="2"/>
</dbReference>
<evidence type="ECO:0000256" key="1">
    <source>
        <dbReference type="ARBA" id="ARBA00004236"/>
    </source>
</evidence>
<keyword evidence="9" id="KW-0547">Nucleotide-binding</keyword>
<keyword evidence="16" id="KW-0732">Signal</keyword>
<dbReference type="GO" id="GO:0005829">
    <property type="term" value="C:cytosol"/>
    <property type="evidence" value="ECO:0007669"/>
    <property type="project" value="UniProtKB-SubCell"/>
</dbReference>
<dbReference type="GO" id="GO:0042981">
    <property type="term" value="P:regulation of apoptotic process"/>
    <property type="evidence" value="ECO:0007669"/>
    <property type="project" value="InterPro"/>
</dbReference>
<comment type="similarity">
    <text evidence="3">Belongs to the NLRP family.</text>
</comment>
<dbReference type="Gene3D" id="2.60.40.10">
    <property type="entry name" value="Immunoglobulins"/>
    <property type="match status" value="3"/>
</dbReference>
<feature type="domain" description="NACHT" evidence="19">
    <location>
        <begin position="806"/>
        <end position="941"/>
    </location>
</feature>
<dbReference type="InterPro" id="IPR011029">
    <property type="entry name" value="DEATH-like_dom_sf"/>
</dbReference>
<dbReference type="STRING" id="240159.A0A4V6AMN8"/>
<keyword evidence="14" id="KW-0449">Lipoprotein</keyword>
<dbReference type="PROSITE" id="PS50209">
    <property type="entry name" value="CARD"/>
    <property type="match status" value="1"/>
</dbReference>
<dbReference type="InterPro" id="IPR029495">
    <property type="entry name" value="NACHT-assoc"/>
</dbReference>
<dbReference type="InterPro" id="IPR001315">
    <property type="entry name" value="CARD"/>
</dbReference>
<dbReference type="InterPro" id="IPR007111">
    <property type="entry name" value="NACHT_NTPase"/>
</dbReference>
<dbReference type="InterPro" id="IPR036179">
    <property type="entry name" value="Ig-like_dom_sf"/>
</dbReference>
<evidence type="ECO:0000313" key="21">
    <source>
        <dbReference type="EMBL" id="TKS69342.1"/>
    </source>
</evidence>
<dbReference type="SUPFAM" id="SSF52540">
    <property type="entry name" value="P-loop containing nucleoside triphosphate hydrolases"/>
    <property type="match status" value="1"/>
</dbReference>
<dbReference type="Pfam" id="PF14484">
    <property type="entry name" value="FISNA"/>
    <property type="match status" value="1"/>
</dbReference>
<name>A0A4V6AMN8_COLLU</name>
<evidence type="ECO:0000256" key="4">
    <source>
        <dbReference type="ARBA" id="ARBA00022475"/>
    </source>
</evidence>
<dbReference type="PROSITE" id="PS51830">
    <property type="entry name" value="FIIND"/>
    <property type="match status" value="1"/>
</dbReference>
<evidence type="ECO:0000259" key="19">
    <source>
        <dbReference type="PROSITE" id="PS50837"/>
    </source>
</evidence>
<evidence type="ECO:0000313" key="22">
    <source>
        <dbReference type="Proteomes" id="UP000298787"/>
    </source>
</evidence>
<dbReference type="Pfam" id="PF13927">
    <property type="entry name" value="Ig_3"/>
    <property type="match status" value="1"/>
</dbReference>
<feature type="chain" id="PRO_5020235656" evidence="16">
    <location>
        <begin position="28"/>
        <end position="1802"/>
    </location>
</feature>
<dbReference type="SMART" id="SM01288">
    <property type="entry name" value="FISNA"/>
    <property type="match status" value="1"/>
</dbReference>
<evidence type="ECO:0000256" key="7">
    <source>
        <dbReference type="ARBA" id="ARBA00022614"/>
    </source>
</evidence>
<dbReference type="InterPro" id="IPR032675">
    <property type="entry name" value="LRR_dom_sf"/>
</dbReference>
<gene>
    <name evidence="21" type="ORF">D9C73_003406</name>
</gene>
<dbReference type="GO" id="GO:0005886">
    <property type="term" value="C:plasma membrane"/>
    <property type="evidence" value="ECO:0007669"/>
    <property type="project" value="UniProtKB-SubCell"/>
</dbReference>
<evidence type="ECO:0000256" key="10">
    <source>
        <dbReference type="ARBA" id="ARBA00022840"/>
    </source>
</evidence>
<dbReference type="FunFam" id="3.40.50.300:FF:000210">
    <property type="entry name" value="Si:dkey-16p6.1"/>
    <property type="match status" value="1"/>
</dbReference>